<dbReference type="Pfam" id="PF08570">
    <property type="entry name" value="DUF1761"/>
    <property type="match status" value="1"/>
</dbReference>
<dbReference type="EMBL" id="BNAW01000009">
    <property type="protein sequence ID" value="GHG10086.1"/>
    <property type="molecule type" value="Genomic_DNA"/>
</dbReference>
<proteinExistence type="predicted"/>
<dbReference type="InterPro" id="IPR013879">
    <property type="entry name" value="DUF1761"/>
</dbReference>
<feature type="transmembrane region" description="Helical" evidence="1">
    <location>
        <begin position="100"/>
        <end position="124"/>
    </location>
</feature>
<evidence type="ECO:0000313" key="3">
    <source>
        <dbReference type="Proteomes" id="UP000649955"/>
    </source>
</evidence>
<protein>
    <recommendedName>
        <fullName evidence="4">DUF1761 domain-containing protein</fullName>
    </recommendedName>
</protein>
<accession>A0ABQ3KCM7</accession>
<keyword evidence="1" id="KW-0812">Transmembrane</keyword>
<evidence type="ECO:0000313" key="2">
    <source>
        <dbReference type="EMBL" id="GHG10086.1"/>
    </source>
</evidence>
<reference evidence="3" key="1">
    <citation type="journal article" date="2019" name="Int. J. Syst. Evol. Microbiol.">
        <title>The Global Catalogue of Microorganisms (GCM) 10K type strain sequencing project: providing services to taxonomists for standard genome sequencing and annotation.</title>
        <authorList>
            <consortium name="The Broad Institute Genomics Platform"/>
            <consortium name="The Broad Institute Genome Sequencing Center for Infectious Disease"/>
            <person name="Wu L."/>
            <person name="Ma J."/>
        </authorList>
    </citation>
    <scope>NUCLEOTIDE SEQUENCE [LARGE SCALE GENOMIC DNA]</scope>
    <source>
        <strain evidence="3">CGMCC 4.7680</strain>
    </source>
</reference>
<keyword evidence="1" id="KW-1133">Transmembrane helix</keyword>
<gene>
    <name evidence="2" type="ORF">GCM10017567_29000</name>
</gene>
<evidence type="ECO:0008006" key="4">
    <source>
        <dbReference type="Google" id="ProtNLM"/>
    </source>
</evidence>
<feature type="transmembrane region" description="Helical" evidence="1">
    <location>
        <begin position="73"/>
        <end position="94"/>
    </location>
</feature>
<comment type="caution">
    <text evidence="2">The sequence shown here is derived from an EMBL/GenBank/DDBJ whole genome shotgun (WGS) entry which is preliminary data.</text>
</comment>
<organism evidence="2 3">
    <name type="scientific">Amycolatopsis bullii</name>
    <dbReference type="NCBI Taxonomy" id="941987"/>
    <lineage>
        <taxon>Bacteria</taxon>
        <taxon>Bacillati</taxon>
        <taxon>Actinomycetota</taxon>
        <taxon>Actinomycetes</taxon>
        <taxon>Pseudonocardiales</taxon>
        <taxon>Pseudonocardiaceae</taxon>
        <taxon>Amycolatopsis</taxon>
    </lineage>
</organism>
<sequence>MVIAVLVTSVAAFAASAAWYGVFGPVWARLSPAGAVAAPSPWRMGAEFARTVVLVTAFALVARAVGVDGVPGALGLALAVWAGFPAVILAGSVLHERVPVRLAALHAGDWLVKIAVVAVLLGVWR</sequence>
<dbReference type="Proteomes" id="UP000649955">
    <property type="component" value="Unassembled WGS sequence"/>
</dbReference>
<name>A0ABQ3KCM7_9PSEU</name>
<evidence type="ECO:0000256" key="1">
    <source>
        <dbReference type="SAM" id="Phobius"/>
    </source>
</evidence>
<keyword evidence="1" id="KW-0472">Membrane</keyword>
<keyword evidence="3" id="KW-1185">Reference proteome</keyword>